<proteinExistence type="predicted"/>
<accession>A0A0A9FNC1</accession>
<organism evidence="1">
    <name type="scientific">Arundo donax</name>
    <name type="common">Giant reed</name>
    <name type="synonym">Donax arundinaceus</name>
    <dbReference type="NCBI Taxonomy" id="35708"/>
    <lineage>
        <taxon>Eukaryota</taxon>
        <taxon>Viridiplantae</taxon>
        <taxon>Streptophyta</taxon>
        <taxon>Embryophyta</taxon>
        <taxon>Tracheophyta</taxon>
        <taxon>Spermatophyta</taxon>
        <taxon>Magnoliopsida</taxon>
        <taxon>Liliopsida</taxon>
        <taxon>Poales</taxon>
        <taxon>Poaceae</taxon>
        <taxon>PACMAD clade</taxon>
        <taxon>Arundinoideae</taxon>
        <taxon>Arundineae</taxon>
        <taxon>Arundo</taxon>
    </lineage>
</organism>
<reference evidence="1" key="1">
    <citation type="submission" date="2014-09" db="EMBL/GenBank/DDBJ databases">
        <authorList>
            <person name="Magalhaes I.L.F."/>
            <person name="Oliveira U."/>
            <person name="Santos F.R."/>
            <person name="Vidigal T.H.D.A."/>
            <person name="Brescovit A.D."/>
            <person name="Santos A.J."/>
        </authorList>
    </citation>
    <scope>NUCLEOTIDE SEQUENCE</scope>
    <source>
        <tissue evidence="1">Shoot tissue taken approximately 20 cm above the soil surface</tissue>
    </source>
</reference>
<dbReference type="EMBL" id="GBRH01184114">
    <property type="protein sequence ID" value="JAE13782.1"/>
    <property type="molecule type" value="Transcribed_RNA"/>
</dbReference>
<protein>
    <submittedName>
        <fullName evidence="1">Uncharacterized protein</fullName>
    </submittedName>
</protein>
<dbReference type="AlphaFoldDB" id="A0A0A9FNC1"/>
<sequence length="60" mass="6856">MLRSFKLLYSVMGWYAMLQSVIKPYTFDVIKPDTVKLLAYLLVHPSASNQRMVDICSSVS</sequence>
<evidence type="ECO:0000313" key="1">
    <source>
        <dbReference type="EMBL" id="JAE13782.1"/>
    </source>
</evidence>
<name>A0A0A9FNC1_ARUDO</name>
<reference evidence="1" key="2">
    <citation type="journal article" date="2015" name="Data Brief">
        <title>Shoot transcriptome of the giant reed, Arundo donax.</title>
        <authorList>
            <person name="Barrero R.A."/>
            <person name="Guerrero F.D."/>
            <person name="Moolhuijzen P."/>
            <person name="Goolsby J.A."/>
            <person name="Tidwell J."/>
            <person name="Bellgard S.E."/>
            <person name="Bellgard M.I."/>
        </authorList>
    </citation>
    <scope>NUCLEOTIDE SEQUENCE</scope>
    <source>
        <tissue evidence="1">Shoot tissue taken approximately 20 cm above the soil surface</tissue>
    </source>
</reference>